<organism evidence="1 2">
    <name type="scientific">Mauremys mutica</name>
    <name type="common">yellowpond turtle</name>
    <dbReference type="NCBI Taxonomy" id="74926"/>
    <lineage>
        <taxon>Eukaryota</taxon>
        <taxon>Metazoa</taxon>
        <taxon>Chordata</taxon>
        <taxon>Craniata</taxon>
        <taxon>Vertebrata</taxon>
        <taxon>Euteleostomi</taxon>
        <taxon>Archelosauria</taxon>
        <taxon>Testudinata</taxon>
        <taxon>Testudines</taxon>
        <taxon>Cryptodira</taxon>
        <taxon>Durocryptodira</taxon>
        <taxon>Testudinoidea</taxon>
        <taxon>Geoemydidae</taxon>
        <taxon>Geoemydinae</taxon>
        <taxon>Mauremys</taxon>
    </lineage>
</organism>
<sequence>MCVSCKPHSRAWQLRHNAIQDCLASAIPPPVGKVAVNSAIPGTDSQPLPDTVTTKEEQKKIIMVDITISFESRILAFRDA</sequence>
<evidence type="ECO:0000313" key="1">
    <source>
        <dbReference type="EMBL" id="KAH1180467.1"/>
    </source>
</evidence>
<evidence type="ECO:0000313" key="2">
    <source>
        <dbReference type="Proteomes" id="UP000827986"/>
    </source>
</evidence>
<accession>A0A9D3XIV1</accession>
<protein>
    <submittedName>
        <fullName evidence="1">Uncharacterized protein</fullName>
    </submittedName>
</protein>
<proteinExistence type="predicted"/>
<dbReference type="AlphaFoldDB" id="A0A9D3XIV1"/>
<dbReference type="Proteomes" id="UP000827986">
    <property type="component" value="Unassembled WGS sequence"/>
</dbReference>
<comment type="caution">
    <text evidence="1">The sequence shown here is derived from an EMBL/GenBank/DDBJ whole genome shotgun (WGS) entry which is preliminary data.</text>
</comment>
<name>A0A9D3XIV1_9SAUR</name>
<dbReference type="EMBL" id="JAHDVG010000470">
    <property type="protein sequence ID" value="KAH1180467.1"/>
    <property type="molecule type" value="Genomic_DNA"/>
</dbReference>
<keyword evidence="2" id="KW-1185">Reference proteome</keyword>
<reference evidence="1" key="1">
    <citation type="submission" date="2021-09" db="EMBL/GenBank/DDBJ databases">
        <title>The genome of Mauremys mutica provides insights into the evolution of semi-aquatic lifestyle.</title>
        <authorList>
            <person name="Gong S."/>
            <person name="Gao Y."/>
        </authorList>
    </citation>
    <scope>NUCLEOTIDE SEQUENCE</scope>
    <source>
        <strain evidence="1">MM-2020</strain>
        <tissue evidence="1">Muscle</tissue>
    </source>
</reference>
<gene>
    <name evidence="1" type="ORF">KIL84_009303</name>
</gene>